<dbReference type="GO" id="GO:0042393">
    <property type="term" value="F:histone binding"/>
    <property type="evidence" value="ECO:0007669"/>
    <property type="project" value="TreeGrafter"/>
</dbReference>
<dbReference type="PROSITE" id="PS51293">
    <property type="entry name" value="SANT"/>
    <property type="match status" value="1"/>
</dbReference>
<proteinExistence type="inferred from homology"/>
<dbReference type="Pfam" id="PF09110">
    <property type="entry name" value="HAND"/>
    <property type="match status" value="1"/>
</dbReference>
<dbReference type="Gene3D" id="1.10.1040.30">
    <property type="entry name" value="ISWI, HAND domain"/>
    <property type="match status" value="1"/>
</dbReference>
<evidence type="ECO:0000256" key="1">
    <source>
        <dbReference type="ARBA" id="ARBA00004123"/>
    </source>
</evidence>
<evidence type="ECO:0000313" key="9">
    <source>
        <dbReference type="EMBL" id="KNC53652.1"/>
    </source>
</evidence>
<feature type="domain" description="Helicase C-terminal" evidence="7">
    <location>
        <begin position="244"/>
        <end position="400"/>
    </location>
</feature>
<dbReference type="InterPro" id="IPR017884">
    <property type="entry name" value="SANT_dom"/>
</dbReference>
<feature type="compositionally biased region" description="Basic residues" evidence="5">
    <location>
        <begin position="789"/>
        <end position="818"/>
    </location>
</feature>
<dbReference type="Pfam" id="PF00271">
    <property type="entry name" value="Helicase_C"/>
    <property type="match status" value="1"/>
</dbReference>
<dbReference type="CDD" id="cd18793">
    <property type="entry name" value="SF2_C_SNF"/>
    <property type="match status" value="1"/>
</dbReference>
<dbReference type="Gene3D" id="3.40.50.300">
    <property type="entry name" value="P-loop containing nucleotide triphosphate hydrolases"/>
    <property type="match status" value="1"/>
</dbReference>
<dbReference type="GO" id="GO:0016887">
    <property type="term" value="F:ATP hydrolysis activity"/>
    <property type="evidence" value="ECO:0007669"/>
    <property type="project" value="TreeGrafter"/>
</dbReference>
<dbReference type="InterPro" id="IPR000330">
    <property type="entry name" value="SNF2_N"/>
</dbReference>
<feature type="region of interest" description="Disordered" evidence="5">
    <location>
        <begin position="783"/>
        <end position="850"/>
    </location>
</feature>
<dbReference type="SMART" id="SM00717">
    <property type="entry name" value="SANT"/>
    <property type="match status" value="2"/>
</dbReference>
<dbReference type="InterPro" id="IPR036306">
    <property type="entry name" value="ISWI_HAND-dom_sf"/>
</dbReference>
<dbReference type="SUPFAM" id="SSF52540">
    <property type="entry name" value="P-loop containing nucleoside triphosphate hydrolases"/>
    <property type="match status" value="2"/>
</dbReference>
<dbReference type="Proteomes" id="UP000054408">
    <property type="component" value="Unassembled WGS sequence"/>
</dbReference>
<dbReference type="STRING" id="461836.A0A0L0DMW8"/>
<dbReference type="EMBL" id="GL349437">
    <property type="protein sequence ID" value="KNC53652.1"/>
    <property type="molecule type" value="Genomic_DNA"/>
</dbReference>
<evidence type="ECO:0000259" key="6">
    <source>
        <dbReference type="PROSITE" id="PS51192"/>
    </source>
</evidence>
<dbReference type="GO" id="GO:0000785">
    <property type="term" value="C:chromatin"/>
    <property type="evidence" value="ECO:0007669"/>
    <property type="project" value="TreeGrafter"/>
</dbReference>
<dbReference type="Gene3D" id="1.10.10.60">
    <property type="entry name" value="Homeodomain-like"/>
    <property type="match status" value="2"/>
</dbReference>
<comment type="subcellular location">
    <subcellularLocation>
        <location evidence="1">Nucleus</location>
    </subcellularLocation>
</comment>
<dbReference type="AlphaFoldDB" id="A0A0L0DMW8"/>
<evidence type="ECO:0000313" key="10">
    <source>
        <dbReference type="Proteomes" id="UP000054408"/>
    </source>
</evidence>
<dbReference type="InterPro" id="IPR027417">
    <property type="entry name" value="P-loop_NTPase"/>
</dbReference>
<dbReference type="FunFam" id="3.40.50.300:FF:000082">
    <property type="entry name" value="ISWI chromatin remodeling complex ATPase ISW1"/>
    <property type="match status" value="1"/>
</dbReference>
<evidence type="ECO:0000259" key="8">
    <source>
        <dbReference type="PROSITE" id="PS51293"/>
    </source>
</evidence>
<evidence type="ECO:0000256" key="2">
    <source>
        <dbReference type="ARBA" id="ARBA00009687"/>
    </source>
</evidence>
<dbReference type="GO" id="GO:0031491">
    <property type="term" value="F:nucleosome binding"/>
    <property type="evidence" value="ECO:0007669"/>
    <property type="project" value="InterPro"/>
</dbReference>
<feature type="compositionally biased region" description="Acidic residues" evidence="5">
    <location>
        <begin position="825"/>
        <end position="839"/>
    </location>
</feature>
<dbReference type="PANTHER" id="PTHR45623:SF49">
    <property type="entry name" value="SWI_SNF-RELATED MATRIX-ASSOCIATED ACTIN-DEPENDENT REGULATOR OF CHROMATIN SUBFAMILY A MEMBER 5"/>
    <property type="match status" value="1"/>
</dbReference>
<dbReference type="SMART" id="SM00490">
    <property type="entry name" value="HELICc"/>
    <property type="match status" value="1"/>
</dbReference>
<dbReference type="GO" id="GO:0034728">
    <property type="term" value="P:nucleosome organization"/>
    <property type="evidence" value="ECO:0007669"/>
    <property type="project" value="TreeGrafter"/>
</dbReference>
<dbReference type="SUPFAM" id="SSF101224">
    <property type="entry name" value="HAND domain of the nucleosome remodeling ATPase ISWI"/>
    <property type="match status" value="1"/>
</dbReference>
<evidence type="ECO:0000256" key="5">
    <source>
        <dbReference type="SAM" id="MobiDB-lite"/>
    </source>
</evidence>
<dbReference type="InterPro" id="IPR001650">
    <property type="entry name" value="Helicase_C-like"/>
</dbReference>
<organism evidence="9 10">
    <name type="scientific">Thecamonas trahens ATCC 50062</name>
    <dbReference type="NCBI Taxonomy" id="461836"/>
    <lineage>
        <taxon>Eukaryota</taxon>
        <taxon>Apusozoa</taxon>
        <taxon>Apusomonadida</taxon>
        <taxon>Apusomonadidae</taxon>
        <taxon>Thecamonas</taxon>
    </lineage>
</organism>
<dbReference type="GO" id="GO:0005524">
    <property type="term" value="F:ATP binding"/>
    <property type="evidence" value="ECO:0007669"/>
    <property type="project" value="InterPro"/>
</dbReference>
<dbReference type="PANTHER" id="PTHR45623">
    <property type="entry name" value="CHROMODOMAIN-HELICASE-DNA-BINDING PROTEIN 3-RELATED-RELATED"/>
    <property type="match status" value="1"/>
</dbReference>
<dbReference type="InterPro" id="IPR009057">
    <property type="entry name" value="Homeodomain-like_sf"/>
</dbReference>
<dbReference type="PROSITE" id="PS51194">
    <property type="entry name" value="HELICASE_CTER"/>
    <property type="match status" value="1"/>
</dbReference>
<keyword evidence="10" id="KW-1185">Reference proteome</keyword>
<dbReference type="GO" id="GO:0003677">
    <property type="term" value="F:DNA binding"/>
    <property type="evidence" value="ECO:0007669"/>
    <property type="project" value="InterPro"/>
</dbReference>
<reference evidence="9 10" key="1">
    <citation type="submission" date="2010-05" db="EMBL/GenBank/DDBJ databases">
        <title>The Genome Sequence of Thecamonas trahens ATCC 50062.</title>
        <authorList>
            <consortium name="The Broad Institute Genome Sequencing Platform"/>
            <person name="Russ C."/>
            <person name="Cuomo C."/>
            <person name="Shea T."/>
            <person name="Young S.K."/>
            <person name="Zeng Q."/>
            <person name="Koehrsen M."/>
            <person name="Haas B."/>
            <person name="Borodovsky M."/>
            <person name="Guigo R."/>
            <person name="Alvarado L."/>
            <person name="Berlin A."/>
            <person name="Bochicchio J."/>
            <person name="Borenstein D."/>
            <person name="Chapman S."/>
            <person name="Chen Z."/>
            <person name="Freedman E."/>
            <person name="Gellesch M."/>
            <person name="Goldberg J."/>
            <person name="Griggs A."/>
            <person name="Gujja S."/>
            <person name="Heilman E."/>
            <person name="Heiman D."/>
            <person name="Hepburn T."/>
            <person name="Howarth C."/>
            <person name="Jen D."/>
            <person name="Larson L."/>
            <person name="Mehta T."/>
            <person name="Park D."/>
            <person name="Pearson M."/>
            <person name="Roberts A."/>
            <person name="Saif S."/>
            <person name="Shenoy N."/>
            <person name="Sisk P."/>
            <person name="Stolte C."/>
            <person name="Sykes S."/>
            <person name="Thomson T."/>
            <person name="Walk T."/>
            <person name="White J."/>
            <person name="Yandava C."/>
            <person name="Burger G."/>
            <person name="Gray M.W."/>
            <person name="Holland P.W.H."/>
            <person name="King N."/>
            <person name="Lang F.B.F."/>
            <person name="Roger A.J."/>
            <person name="Ruiz-Trillo I."/>
            <person name="Lander E."/>
            <person name="Nusbaum C."/>
        </authorList>
    </citation>
    <scope>NUCLEOTIDE SEQUENCE [LARGE SCALE GENOMIC DNA]</scope>
    <source>
        <strain evidence="9 10">ATCC 50062</strain>
    </source>
</reference>
<accession>A0A0L0DMW8</accession>
<dbReference type="InterPro" id="IPR049730">
    <property type="entry name" value="SNF2/RAD54-like_C"/>
</dbReference>
<dbReference type="Pfam" id="PF09111">
    <property type="entry name" value="SLIDE"/>
    <property type="match status" value="1"/>
</dbReference>
<dbReference type="InterPro" id="IPR015194">
    <property type="entry name" value="ISWI_HAND-dom"/>
</dbReference>
<sequence>MNEFKRWCPSLRVFKLYGAKHERGLLVEKQLLPGHFDVCVTSYEMVNIERAAFSKFEWEYIAIDEAHRIKNESSRLSLNVRAFSSAHRLLITGTPLQNNVHELWALLNFLLPDVFQSASSFDEWFDLSSESAEADAVDQLHKVLRPFLLRRLKADVESSLLPKKELLMKVKLTPMQKEWYRKLLSRDIDALNSTTKATSKTRLLNIIMQLRKCCNHPYLFEGAEPGPPYTTDYHLVKNSGKMLLLDKLLQVLLARDSRALIFSQFTRLLDILEDYLHWRGYEYCRIDGSTNGDLRDEQIEDFNKPGSSKFVFLLSTRAGGLGINLATADTVIIFDSDWNPQMDLQAMDRAHRIGQKKQVIVARFCADNTIEEKIIERAMQKLKLDAKIIQQGRLQPKSKGLSKDEMHSLVRYGADYQFNSGDADEITEADIDAALAAGETNAQELSDKVVELGAPGSTDGFKMESSFATNVFEGVDYTAQAASNLRSDFGGHTFINLGKRRRERTSYNINEYYRETMRSSEATTEKKKKAPRPPKQPFVAEYQFYPDELHELLARELWAWRFENTPKYVDEVIANDEELKTDEDRAARREELREIAVPLTEEEMARRDELLTKGFDNWSRVDFARFYHGCESYGRESYADIARVIETKTEDEVREYAKVFFERGPDHLSSWPKVIDVIEKGEEKLRRHSTKIKLIRQAVAEAPGNPYHSLEIKTKSSMYTAAEDRFIICKINDLGYGEWDKLKLAIRSAWEFRFDWYFKSRTPIELNRRCDALLRAYEKSKGGSSLAPARRRSSKSKASKSKASKSKASKSSKRKRSSTKSQPNSDDEYDNEEDEEEEVVASRSRKRSKR</sequence>
<dbReference type="InterPro" id="IPR001005">
    <property type="entry name" value="SANT/Myb"/>
</dbReference>
<dbReference type="InterPro" id="IPR015195">
    <property type="entry name" value="SLIDE"/>
</dbReference>
<evidence type="ECO:0000256" key="4">
    <source>
        <dbReference type="ARBA" id="ARBA00023242"/>
    </source>
</evidence>
<dbReference type="PROSITE" id="PS51192">
    <property type="entry name" value="HELICASE_ATP_BIND_1"/>
    <property type="match status" value="1"/>
</dbReference>
<dbReference type="OrthoDB" id="5857104at2759"/>
<name>A0A0L0DMW8_THETB</name>
<dbReference type="SUPFAM" id="SSF46689">
    <property type="entry name" value="Homeodomain-like"/>
    <property type="match status" value="2"/>
</dbReference>
<dbReference type="RefSeq" id="XP_013761967.1">
    <property type="nucleotide sequence ID" value="XM_013906513.1"/>
</dbReference>
<dbReference type="InterPro" id="IPR014001">
    <property type="entry name" value="Helicase_ATP-bd"/>
</dbReference>
<dbReference type="GO" id="GO:0005634">
    <property type="term" value="C:nucleus"/>
    <property type="evidence" value="ECO:0007669"/>
    <property type="project" value="UniProtKB-SubCell"/>
</dbReference>
<gene>
    <name evidence="9" type="ORF">AMSG_01361</name>
</gene>
<dbReference type="Pfam" id="PF00176">
    <property type="entry name" value="SNF2-rel_dom"/>
    <property type="match status" value="1"/>
</dbReference>
<protein>
    <submittedName>
        <fullName evidence="9">Chromatin-remodelling complex ATPase ISWI2</fullName>
    </submittedName>
</protein>
<feature type="domain" description="Helicase ATP-binding" evidence="6">
    <location>
        <begin position="1"/>
        <end position="113"/>
    </location>
</feature>
<dbReference type="eggNOG" id="KOG0385">
    <property type="taxonomic scope" value="Eukaryota"/>
</dbReference>
<feature type="domain" description="SANT" evidence="8">
    <location>
        <begin position="613"/>
        <end position="665"/>
    </location>
</feature>
<dbReference type="CDD" id="cd00167">
    <property type="entry name" value="SANT"/>
    <property type="match status" value="1"/>
</dbReference>
<evidence type="ECO:0000259" key="7">
    <source>
        <dbReference type="PROSITE" id="PS51194"/>
    </source>
</evidence>
<dbReference type="GeneID" id="25561114"/>
<dbReference type="GO" id="GO:0140658">
    <property type="term" value="F:ATP-dependent chromatin remodeler activity"/>
    <property type="evidence" value="ECO:0007669"/>
    <property type="project" value="TreeGrafter"/>
</dbReference>
<comment type="similarity">
    <text evidence="2">Belongs to the SNF2/RAD54 helicase family. ISWI subfamily.</text>
</comment>
<evidence type="ECO:0000256" key="3">
    <source>
        <dbReference type="ARBA" id="ARBA00022801"/>
    </source>
</evidence>
<dbReference type="Gene3D" id="3.40.50.10810">
    <property type="entry name" value="Tandem AAA-ATPase domain"/>
    <property type="match status" value="1"/>
</dbReference>
<keyword evidence="4" id="KW-0539">Nucleus</keyword>
<dbReference type="OMA" id="EFQFRES"/>
<dbReference type="InterPro" id="IPR038718">
    <property type="entry name" value="SNF2-like_sf"/>
</dbReference>
<keyword evidence="3" id="KW-0378">Hydrolase</keyword>